<evidence type="ECO:0000256" key="1">
    <source>
        <dbReference type="ARBA" id="ARBA00022729"/>
    </source>
</evidence>
<feature type="domain" description="DUF4352" evidence="3">
    <location>
        <begin position="92"/>
        <end position="203"/>
    </location>
</feature>
<organism evidence="4 5">
    <name type="scientific">Actinoallomurus iriomotensis</name>
    <dbReference type="NCBI Taxonomy" id="478107"/>
    <lineage>
        <taxon>Bacteria</taxon>
        <taxon>Bacillati</taxon>
        <taxon>Actinomycetota</taxon>
        <taxon>Actinomycetes</taxon>
        <taxon>Streptosporangiales</taxon>
        <taxon>Thermomonosporaceae</taxon>
        <taxon>Actinoallomurus</taxon>
    </lineage>
</organism>
<feature type="region of interest" description="Disordered" evidence="2">
    <location>
        <begin position="1"/>
        <end position="33"/>
    </location>
</feature>
<name>A0A9W6VKM0_9ACTN</name>
<dbReference type="AlphaFoldDB" id="A0A9W6VKM0"/>
<protein>
    <recommendedName>
        <fullName evidence="3">DUF4352 domain-containing protein</fullName>
    </recommendedName>
</protein>
<evidence type="ECO:0000259" key="3">
    <source>
        <dbReference type="Pfam" id="PF11611"/>
    </source>
</evidence>
<accession>A0A9W6VKM0</accession>
<dbReference type="Proteomes" id="UP001165135">
    <property type="component" value="Unassembled WGS sequence"/>
</dbReference>
<dbReference type="EMBL" id="BSTJ01000001">
    <property type="protein sequence ID" value="GLY71825.1"/>
    <property type="molecule type" value="Genomic_DNA"/>
</dbReference>
<reference evidence="4" key="1">
    <citation type="submission" date="2023-03" db="EMBL/GenBank/DDBJ databases">
        <title>Actinoallomurus iriomotensis NBRC 103681.</title>
        <authorList>
            <person name="Ichikawa N."/>
            <person name="Sato H."/>
            <person name="Tonouchi N."/>
        </authorList>
    </citation>
    <scope>NUCLEOTIDE SEQUENCE</scope>
    <source>
        <strain evidence="4">NBRC 103681</strain>
    </source>
</reference>
<sequence length="233" mass="24985">MQGRGRPAWAHRRDGTKGAPGSSHSGRDSAKFTAPGPALVYRRAVHRPLRRLSATTALLAAAVLTLAGCGSPARHYEIPPQPVPSGETPLSGRTSAIGEVTYTVIGLRTELGEVIGSHGSWIPHGQYVRVRLLMVNNGRERHDFEPGRQLLVTTDGRTYAPSTDAMQISRAVSGTQTIASHELCAFDLWFDVPKKAAVRALRVYGDPSSSRLGDQLKNAPAAGARNPVDILLK</sequence>
<proteinExistence type="predicted"/>
<evidence type="ECO:0000256" key="2">
    <source>
        <dbReference type="SAM" id="MobiDB-lite"/>
    </source>
</evidence>
<dbReference type="Gene3D" id="2.60.40.1240">
    <property type="match status" value="1"/>
</dbReference>
<dbReference type="InterPro" id="IPR029050">
    <property type="entry name" value="Immunoprotect_excell_Ig-like"/>
</dbReference>
<gene>
    <name evidence="4" type="ORF">Airi01_000920</name>
</gene>
<comment type="caution">
    <text evidence="4">The sequence shown here is derived from an EMBL/GenBank/DDBJ whole genome shotgun (WGS) entry which is preliminary data.</text>
</comment>
<evidence type="ECO:0000313" key="4">
    <source>
        <dbReference type="EMBL" id="GLY71825.1"/>
    </source>
</evidence>
<dbReference type="InterPro" id="IPR029051">
    <property type="entry name" value="DUF4352"/>
</dbReference>
<evidence type="ECO:0000313" key="5">
    <source>
        <dbReference type="Proteomes" id="UP001165135"/>
    </source>
</evidence>
<dbReference type="Pfam" id="PF11611">
    <property type="entry name" value="DUF4352"/>
    <property type="match status" value="1"/>
</dbReference>
<keyword evidence="1" id="KW-0732">Signal</keyword>